<dbReference type="PIRSF" id="PIRSF031032">
    <property type="entry name" value="TMP_97_prd"/>
    <property type="match status" value="1"/>
</dbReference>
<dbReference type="Pfam" id="PF05241">
    <property type="entry name" value="EBP"/>
    <property type="match status" value="1"/>
</dbReference>
<dbReference type="PROSITE" id="PS51751">
    <property type="entry name" value="EXPERA"/>
    <property type="match status" value="1"/>
</dbReference>
<name>A0ABD3SF97_9STRA</name>
<dbReference type="PANTHER" id="PTHR31204">
    <property type="entry name" value="SIGMA INTRACELLULAR RECEPTOR 2"/>
    <property type="match status" value="1"/>
</dbReference>
<dbReference type="PANTHER" id="PTHR31204:SF1">
    <property type="entry name" value="SIGMA INTRACELLULAR RECEPTOR 2"/>
    <property type="match status" value="1"/>
</dbReference>
<keyword evidence="5 7" id="KW-1133">Transmembrane helix</keyword>
<evidence type="ECO:0000256" key="3">
    <source>
        <dbReference type="ARBA" id="ARBA00022692"/>
    </source>
</evidence>
<dbReference type="Proteomes" id="UP001530377">
    <property type="component" value="Unassembled WGS sequence"/>
</dbReference>
<dbReference type="InterPro" id="IPR051987">
    <property type="entry name" value="Sigma-2_receptor-like"/>
</dbReference>
<sequence length="189" mass="22174">MPTLQGHTRTAFLCFFISHIPITLLIDSQAVFPRDWYPNFLRSMVEWYSTTFKDELMMHPPTWFKSLVVIELLFQVPFFLVAVYYIIARGTRREDDDDDDDDDDDVNVSIARYDGAFRSSCTMYGSSTVTTMIPILSSILFARDDTTVVERGRLMCLYLPYIFFPSWLLVIAMREERMVGTTDTRRKRR</sequence>
<evidence type="ECO:0000256" key="6">
    <source>
        <dbReference type="ARBA" id="ARBA00023136"/>
    </source>
</evidence>
<evidence type="ECO:0000256" key="5">
    <source>
        <dbReference type="ARBA" id="ARBA00022989"/>
    </source>
</evidence>
<dbReference type="GO" id="GO:0005789">
    <property type="term" value="C:endoplasmic reticulum membrane"/>
    <property type="evidence" value="ECO:0007669"/>
    <property type="project" value="UniProtKB-SubCell"/>
</dbReference>
<evidence type="ECO:0000259" key="8">
    <source>
        <dbReference type="PROSITE" id="PS51751"/>
    </source>
</evidence>
<comment type="similarity">
    <text evidence="2">Belongs to the TMEM97/sigma-2 receptor family.</text>
</comment>
<evidence type="ECO:0000256" key="2">
    <source>
        <dbReference type="ARBA" id="ARBA00009096"/>
    </source>
</evidence>
<feature type="transmembrane region" description="Helical" evidence="7">
    <location>
        <begin position="63"/>
        <end position="87"/>
    </location>
</feature>
<proteinExistence type="inferred from homology"/>
<protein>
    <recommendedName>
        <fullName evidence="8">EXPERA domain-containing protein</fullName>
    </recommendedName>
</protein>
<comment type="caution">
    <text evidence="9">The sequence shown here is derived from an EMBL/GenBank/DDBJ whole genome shotgun (WGS) entry which is preliminary data.</text>
</comment>
<dbReference type="AlphaFoldDB" id="A0ABD3SF97"/>
<dbReference type="EMBL" id="JALLPB020000047">
    <property type="protein sequence ID" value="KAL3823053.1"/>
    <property type="molecule type" value="Genomic_DNA"/>
</dbReference>
<dbReference type="InterPro" id="IPR033118">
    <property type="entry name" value="EXPERA"/>
</dbReference>
<evidence type="ECO:0000313" key="9">
    <source>
        <dbReference type="EMBL" id="KAL3823053.1"/>
    </source>
</evidence>
<accession>A0ABD3SF97</accession>
<evidence type="ECO:0000256" key="4">
    <source>
        <dbReference type="ARBA" id="ARBA00022824"/>
    </source>
</evidence>
<reference evidence="9 10" key="1">
    <citation type="submission" date="2024-10" db="EMBL/GenBank/DDBJ databases">
        <title>Updated reference genomes for cyclostephanoid diatoms.</title>
        <authorList>
            <person name="Roberts W.R."/>
            <person name="Alverson A.J."/>
        </authorList>
    </citation>
    <scope>NUCLEOTIDE SEQUENCE [LARGE SCALE GENOMIC DNA]</scope>
    <source>
        <strain evidence="9 10">AJA228-03</strain>
    </source>
</reference>
<evidence type="ECO:0000313" key="10">
    <source>
        <dbReference type="Proteomes" id="UP001530377"/>
    </source>
</evidence>
<feature type="transmembrane region" description="Helical" evidence="7">
    <location>
        <begin position="121"/>
        <end position="140"/>
    </location>
</feature>
<feature type="domain" description="EXPERA" evidence="8">
    <location>
        <begin position="8"/>
        <end position="169"/>
    </location>
</feature>
<keyword evidence="4" id="KW-0256">Endoplasmic reticulum</keyword>
<evidence type="ECO:0000256" key="1">
    <source>
        <dbReference type="ARBA" id="ARBA00004477"/>
    </source>
</evidence>
<keyword evidence="10" id="KW-1185">Reference proteome</keyword>
<keyword evidence="6 7" id="KW-0472">Membrane</keyword>
<evidence type="ECO:0000256" key="7">
    <source>
        <dbReference type="PIRNR" id="PIRNR031032"/>
    </source>
</evidence>
<feature type="transmembrane region" description="Helical" evidence="7">
    <location>
        <begin position="12"/>
        <end position="32"/>
    </location>
</feature>
<dbReference type="InterPro" id="IPR016964">
    <property type="entry name" value="Sigma2_recept"/>
</dbReference>
<comment type="subcellular location">
    <subcellularLocation>
        <location evidence="1">Endoplasmic reticulum membrane</location>
        <topology evidence="1">Multi-pass membrane protein</topology>
    </subcellularLocation>
</comment>
<feature type="transmembrane region" description="Helical" evidence="7">
    <location>
        <begin position="152"/>
        <end position="172"/>
    </location>
</feature>
<organism evidence="9 10">
    <name type="scientific">Cyclostephanos tholiformis</name>
    <dbReference type="NCBI Taxonomy" id="382380"/>
    <lineage>
        <taxon>Eukaryota</taxon>
        <taxon>Sar</taxon>
        <taxon>Stramenopiles</taxon>
        <taxon>Ochrophyta</taxon>
        <taxon>Bacillariophyta</taxon>
        <taxon>Coscinodiscophyceae</taxon>
        <taxon>Thalassiosirophycidae</taxon>
        <taxon>Stephanodiscales</taxon>
        <taxon>Stephanodiscaceae</taxon>
        <taxon>Cyclostephanos</taxon>
    </lineage>
</organism>
<gene>
    <name evidence="9" type="ORF">ACHAXA_011105</name>
</gene>
<keyword evidence="3 7" id="KW-0812">Transmembrane</keyword>